<evidence type="ECO:0000313" key="10">
    <source>
        <dbReference type="Proteomes" id="UP000664795"/>
    </source>
</evidence>
<dbReference type="Gene3D" id="1.25.40.10">
    <property type="entry name" value="Tetratricopeptide repeat domain"/>
    <property type="match status" value="1"/>
</dbReference>
<sequence>MNARIRIGLAIGLLLLSHGLSFAQTKAAKIDDLVRQYVDNKQFNGTILVAEKGQVIFKKGYGMANMEWAIANTPDTRFRLGSITKQFTAMLIMQLVEQGKLKLTDPITTYLPDYPKATGDKITTHHLLTHTAGIPNYTSFPGFFENQSREPSTPTAFVKKFQDMPLEFEPGSKFSYSNSGYFLLGVLIEKLTGKPYAQVLQENILSPLQMKDTGYDLFAPIMPKRAAGYEKAGGSYINAPYLDMSIPYAAGSLYSTVEDLYKWDQALYTDKLVSAKGKTAMFTPFRDGYAYGWGVGKTKVGDRKDSLLVIGHGGGINGFNTDISRLPQDKQLVVLLNNTGGAPLGDMRRNILRILYDQPVQAPKKPIVDLLRQSALTDPVATVRQKFAGWRANKAYDVSEEAINSLGYELLGSKKLTEAITVFDLNAEAFPTSFNVYDSRGEAYLAAGDKAQAIRDYKKSVELNPKNTGGLAKLAELGQPVAAAAPTTATVDSTVLASYVGEYQLAPSFSIKVTQQGSRLLAQATGQEQFEIFAQSPTEFYYKVVDAQVSFVKNDKGEVDGMVLHQGGRNIPGKRVK</sequence>
<evidence type="ECO:0000256" key="3">
    <source>
        <dbReference type="ARBA" id="ARBA00022803"/>
    </source>
</evidence>
<comment type="subcellular location">
    <subcellularLocation>
        <location evidence="1">Membrane</location>
    </subcellularLocation>
</comment>
<evidence type="ECO:0000259" key="7">
    <source>
        <dbReference type="Pfam" id="PF00144"/>
    </source>
</evidence>
<gene>
    <name evidence="9" type="ORF">J2I48_09990</name>
</gene>
<protein>
    <submittedName>
        <fullName evidence="9">Serine hydrolase</fullName>
    </submittedName>
</protein>
<evidence type="ECO:0000256" key="2">
    <source>
        <dbReference type="ARBA" id="ARBA00022737"/>
    </source>
</evidence>
<dbReference type="SUPFAM" id="SSF48452">
    <property type="entry name" value="TPR-like"/>
    <property type="match status" value="1"/>
</dbReference>
<dbReference type="SMART" id="SM00028">
    <property type="entry name" value="TPR"/>
    <property type="match status" value="2"/>
</dbReference>
<feature type="domain" description="Peptidase S12 Pab87-related C-terminal" evidence="8">
    <location>
        <begin position="487"/>
        <end position="565"/>
    </location>
</feature>
<dbReference type="Pfam" id="PF11954">
    <property type="entry name" value="DUF3471"/>
    <property type="match status" value="1"/>
</dbReference>
<reference evidence="9 10" key="1">
    <citation type="submission" date="2021-03" db="EMBL/GenBank/DDBJ databases">
        <title>Fibrella sp. HMF5036 genome sequencing and assembly.</title>
        <authorList>
            <person name="Kang H."/>
            <person name="Kim H."/>
            <person name="Bae S."/>
            <person name="Joh K."/>
        </authorList>
    </citation>
    <scope>NUCLEOTIDE SEQUENCE [LARGE SCALE GENOMIC DNA]</scope>
    <source>
        <strain evidence="9 10">HMF5036</strain>
    </source>
</reference>
<dbReference type="InterPro" id="IPR050491">
    <property type="entry name" value="AmpC-like"/>
</dbReference>
<dbReference type="PANTHER" id="PTHR46825">
    <property type="entry name" value="D-ALANYL-D-ALANINE-CARBOXYPEPTIDASE/ENDOPEPTIDASE AMPH"/>
    <property type="match status" value="1"/>
</dbReference>
<evidence type="ECO:0000256" key="4">
    <source>
        <dbReference type="ARBA" id="ARBA00023136"/>
    </source>
</evidence>
<dbReference type="PROSITE" id="PS50005">
    <property type="entry name" value="TPR"/>
    <property type="match status" value="1"/>
</dbReference>
<feature type="domain" description="Beta-lactamase-related" evidence="7">
    <location>
        <begin position="30"/>
        <end position="350"/>
    </location>
</feature>
<keyword evidence="2" id="KW-0677">Repeat</keyword>
<dbReference type="GO" id="GO:0016020">
    <property type="term" value="C:membrane"/>
    <property type="evidence" value="ECO:0007669"/>
    <property type="project" value="UniProtKB-SubCell"/>
</dbReference>
<keyword evidence="10" id="KW-1185">Reference proteome</keyword>
<dbReference type="InterPro" id="IPR011990">
    <property type="entry name" value="TPR-like_helical_dom_sf"/>
</dbReference>
<dbReference type="InterPro" id="IPR012338">
    <property type="entry name" value="Beta-lactam/transpept-like"/>
</dbReference>
<evidence type="ECO:0000256" key="5">
    <source>
        <dbReference type="PROSITE-ProRule" id="PRU00339"/>
    </source>
</evidence>
<evidence type="ECO:0000256" key="1">
    <source>
        <dbReference type="ARBA" id="ARBA00004370"/>
    </source>
</evidence>
<dbReference type="SUPFAM" id="SSF56601">
    <property type="entry name" value="beta-lactamase/transpeptidase-like"/>
    <property type="match status" value="1"/>
</dbReference>
<dbReference type="InterPro" id="IPR013105">
    <property type="entry name" value="TPR_2"/>
</dbReference>
<accession>A0A939G795</accession>
<feature type="chain" id="PRO_5037750617" evidence="6">
    <location>
        <begin position="24"/>
        <end position="577"/>
    </location>
</feature>
<keyword evidence="4" id="KW-0472">Membrane</keyword>
<dbReference type="Proteomes" id="UP000664795">
    <property type="component" value="Unassembled WGS sequence"/>
</dbReference>
<dbReference type="PROSITE" id="PS50293">
    <property type="entry name" value="TPR_REGION"/>
    <property type="match status" value="1"/>
</dbReference>
<dbReference type="RefSeq" id="WP_207335290.1">
    <property type="nucleotide sequence ID" value="NZ_JAFMYU010000006.1"/>
</dbReference>
<dbReference type="InterPro" id="IPR019734">
    <property type="entry name" value="TPR_rpt"/>
</dbReference>
<dbReference type="PANTHER" id="PTHR46825:SF11">
    <property type="entry name" value="PENICILLIN-BINDING PROTEIN 4"/>
    <property type="match status" value="1"/>
</dbReference>
<keyword evidence="9" id="KW-0378">Hydrolase</keyword>
<keyword evidence="3 5" id="KW-0802">TPR repeat</keyword>
<dbReference type="Pfam" id="PF07719">
    <property type="entry name" value="TPR_2"/>
    <property type="match status" value="1"/>
</dbReference>
<feature type="repeat" description="TPR" evidence="5">
    <location>
        <begin position="434"/>
        <end position="467"/>
    </location>
</feature>
<dbReference type="InterPro" id="IPR001466">
    <property type="entry name" value="Beta-lactam-related"/>
</dbReference>
<dbReference type="GO" id="GO:0016787">
    <property type="term" value="F:hydrolase activity"/>
    <property type="evidence" value="ECO:0007669"/>
    <property type="project" value="UniProtKB-KW"/>
</dbReference>
<proteinExistence type="predicted"/>
<evidence type="ECO:0000256" key="6">
    <source>
        <dbReference type="SAM" id="SignalP"/>
    </source>
</evidence>
<dbReference type="Pfam" id="PF00144">
    <property type="entry name" value="Beta-lactamase"/>
    <property type="match status" value="1"/>
</dbReference>
<evidence type="ECO:0000259" key="8">
    <source>
        <dbReference type="Pfam" id="PF11954"/>
    </source>
</evidence>
<dbReference type="InterPro" id="IPR021860">
    <property type="entry name" value="Peptidase_S12_Pab87-rel_C"/>
</dbReference>
<evidence type="ECO:0000313" key="9">
    <source>
        <dbReference type="EMBL" id="MBO0931326.1"/>
    </source>
</evidence>
<feature type="signal peptide" evidence="6">
    <location>
        <begin position="1"/>
        <end position="23"/>
    </location>
</feature>
<dbReference type="Gene3D" id="3.40.710.10">
    <property type="entry name" value="DD-peptidase/beta-lactamase superfamily"/>
    <property type="match status" value="1"/>
</dbReference>
<keyword evidence="6" id="KW-0732">Signal</keyword>
<organism evidence="9 10">
    <name type="scientific">Fibrella aquatilis</name>
    <dbReference type="NCBI Taxonomy" id="2817059"/>
    <lineage>
        <taxon>Bacteria</taxon>
        <taxon>Pseudomonadati</taxon>
        <taxon>Bacteroidota</taxon>
        <taxon>Cytophagia</taxon>
        <taxon>Cytophagales</taxon>
        <taxon>Spirosomataceae</taxon>
        <taxon>Fibrella</taxon>
    </lineage>
</organism>
<name>A0A939G795_9BACT</name>
<dbReference type="EMBL" id="JAFMYU010000006">
    <property type="protein sequence ID" value="MBO0931326.1"/>
    <property type="molecule type" value="Genomic_DNA"/>
</dbReference>
<dbReference type="AlphaFoldDB" id="A0A939G795"/>
<comment type="caution">
    <text evidence="9">The sequence shown here is derived from an EMBL/GenBank/DDBJ whole genome shotgun (WGS) entry which is preliminary data.</text>
</comment>